<proteinExistence type="predicted"/>
<protein>
    <submittedName>
        <fullName evidence="1">Uncharacterized protein</fullName>
    </submittedName>
</protein>
<dbReference type="Proteomes" id="UP001057402">
    <property type="component" value="Chromosome 2"/>
</dbReference>
<gene>
    <name evidence="1" type="ORF">MLD38_003930</name>
</gene>
<evidence type="ECO:0000313" key="1">
    <source>
        <dbReference type="EMBL" id="KAI4385946.1"/>
    </source>
</evidence>
<comment type="caution">
    <text evidence="1">The sequence shown here is derived from an EMBL/GenBank/DDBJ whole genome shotgun (WGS) entry which is preliminary data.</text>
</comment>
<sequence length="76" mass="8748">MDSQHNPTGSKVYYSKHKCIRFHLLNEFDSEKRSCRRRLTGHNERREKLAPGSPMLPCRLHLLLEVALGALDSKSS</sequence>
<dbReference type="EMBL" id="CM042881">
    <property type="protein sequence ID" value="KAI4385946.1"/>
    <property type="molecule type" value="Genomic_DNA"/>
</dbReference>
<reference evidence="2" key="1">
    <citation type="journal article" date="2023" name="Front. Plant Sci.">
        <title>Chromosomal-level genome assembly of Melastoma candidum provides insights into trichome evolution.</title>
        <authorList>
            <person name="Zhong Y."/>
            <person name="Wu W."/>
            <person name="Sun C."/>
            <person name="Zou P."/>
            <person name="Liu Y."/>
            <person name="Dai S."/>
            <person name="Zhou R."/>
        </authorList>
    </citation>
    <scope>NUCLEOTIDE SEQUENCE [LARGE SCALE GENOMIC DNA]</scope>
</reference>
<evidence type="ECO:0000313" key="2">
    <source>
        <dbReference type="Proteomes" id="UP001057402"/>
    </source>
</evidence>
<accession>A0ACB9S615</accession>
<organism evidence="1 2">
    <name type="scientific">Melastoma candidum</name>
    <dbReference type="NCBI Taxonomy" id="119954"/>
    <lineage>
        <taxon>Eukaryota</taxon>
        <taxon>Viridiplantae</taxon>
        <taxon>Streptophyta</taxon>
        <taxon>Embryophyta</taxon>
        <taxon>Tracheophyta</taxon>
        <taxon>Spermatophyta</taxon>
        <taxon>Magnoliopsida</taxon>
        <taxon>eudicotyledons</taxon>
        <taxon>Gunneridae</taxon>
        <taxon>Pentapetalae</taxon>
        <taxon>rosids</taxon>
        <taxon>malvids</taxon>
        <taxon>Myrtales</taxon>
        <taxon>Melastomataceae</taxon>
        <taxon>Melastomatoideae</taxon>
        <taxon>Melastomateae</taxon>
        <taxon>Melastoma</taxon>
    </lineage>
</organism>
<name>A0ACB9S615_9MYRT</name>
<keyword evidence="2" id="KW-1185">Reference proteome</keyword>